<evidence type="ECO:0000256" key="9">
    <source>
        <dbReference type="ARBA" id="ARBA00022723"/>
    </source>
</evidence>
<comment type="catalytic activity">
    <reaction evidence="12 15">
        <text>cytidine(4) in tRNA(Pro) + S-adenosyl-L-methionine = 2'-O-methylcytidine(4) in tRNA(Pro) + S-adenosyl-L-homocysteine + H(+)</text>
        <dbReference type="Rhea" id="RHEA:32767"/>
        <dbReference type="Rhea" id="RHEA-COMP:10397"/>
        <dbReference type="Rhea" id="RHEA-COMP:10398"/>
        <dbReference type="ChEBI" id="CHEBI:15378"/>
        <dbReference type="ChEBI" id="CHEBI:57856"/>
        <dbReference type="ChEBI" id="CHEBI:59789"/>
        <dbReference type="ChEBI" id="CHEBI:74495"/>
        <dbReference type="ChEBI" id="CHEBI:82748"/>
        <dbReference type="EC" id="2.1.1.225"/>
    </reaction>
</comment>
<feature type="region of interest" description="Disordered" evidence="16">
    <location>
        <begin position="382"/>
        <end position="413"/>
    </location>
</feature>
<evidence type="ECO:0000256" key="10">
    <source>
        <dbReference type="ARBA" id="ARBA00022771"/>
    </source>
</evidence>
<dbReference type="Pfam" id="PF05253">
    <property type="entry name" value="zf-U11-48K"/>
    <property type="match status" value="1"/>
</dbReference>
<evidence type="ECO:0000259" key="17">
    <source>
        <dbReference type="PROSITE" id="PS51800"/>
    </source>
</evidence>
<evidence type="ECO:0000256" key="3">
    <source>
        <dbReference type="ARBA" id="ARBA00012810"/>
    </source>
</evidence>
<dbReference type="Proteomes" id="UP000646827">
    <property type="component" value="Unassembled WGS sequence"/>
</dbReference>
<keyword evidence="11 15" id="KW-0862">Zinc</keyword>
<evidence type="ECO:0000256" key="2">
    <source>
        <dbReference type="ARBA" id="ARBA00005265"/>
    </source>
</evidence>
<dbReference type="GO" id="GO:0106050">
    <property type="term" value="F:tRNA 2'-O-methyltransferase activity"/>
    <property type="evidence" value="ECO:0007669"/>
    <property type="project" value="UniProtKB-UniRule"/>
</dbReference>
<protein>
    <recommendedName>
        <fullName evidence="4 15">tRNA:m(4)X modification enzyme TRM13</fullName>
        <ecNumber evidence="3 15">2.1.1.225</ecNumber>
    </recommendedName>
</protein>
<keyword evidence="9 15" id="KW-0479">Metal-binding</keyword>
<gene>
    <name evidence="18" type="ORF">INT45_002583</name>
</gene>
<evidence type="ECO:0000313" key="18">
    <source>
        <dbReference type="EMBL" id="KAG2221569.1"/>
    </source>
</evidence>
<organism evidence="18 19">
    <name type="scientific">Circinella minor</name>
    <dbReference type="NCBI Taxonomy" id="1195481"/>
    <lineage>
        <taxon>Eukaryota</taxon>
        <taxon>Fungi</taxon>
        <taxon>Fungi incertae sedis</taxon>
        <taxon>Mucoromycota</taxon>
        <taxon>Mucoromycotina</taxon>
        <taxon>Mucoromycetes</taxon>
        <taxon>Mucorales</taxon>
        <taxon>Lichtheimiaceae</taxon>
        <taxon>Circinella</taxon>
    </lineage>
</organism>
<evidence type="ECO:0000256" key="4">
    <source>
        <dbReference type="ARBA" id="ARBA00015883"/>
    </source>
</evidence>
<dbReference type="Pfam" id="PF05206">
    <property type="entry name" value="TRM13"/>
    <property type="match status" value="1"/>
</dbReference>
<evidence type="ECO:0000256" key="16">
    <source>
        <dbReference type="SAM" id="MobiDB-lite"/>
    </source>
</evidence>
<evidence type="ECO:0000256" key="13">
    <source>
        <dbReference type="ARBA" id="ARBA00048635"/>
    </source>
</evidence>
<dbReference type="GO" id="GO:0030488">
    <property type="term" value="P:tRNA methylation"/>
    <property type="evidence" value="ECO:0007669"/>
    <property type="project" value="InterPro"/>
</dbReference>
<reference evidence="18 19" key="1">
    <citation type="submission" date="2020-12" db="EMBL/GenBank/DDBJ databases">
        <title>Metabolic potential, ecology and presence of endohyphal bacteria is reflected in genomic diversity of Mucoromycotina.</title>
        <authorList>
            <person name="Muszewska A."/>
            <person name="Okrasinska A."/>
            <person name="Steczkiewicz K."/>
            <person name="Drgas O."/>
            <person name="Orlowska M."/>
            <person name="Perlinska-Lenart U."/>
            <person name="Aleksandrzak-Piekarczyk T."/>
            <person name="Szatraj K."/>
            <person name="Zielenkiewicz U."/>
            <person name="Pilsyk S."/>
            <person name="Malc E."/>
            <person name="Mieczkowski P."/>
            <person name="Kruszewska J.S."/>
            <person name="Biernat P."/>
            <person name="Pawlowska J."/>
        </authorList>
    </citation>
    <scope>NUCLEOTIDE SEQUENCE [LARGE SCALE GENOMIC DNA]</scope>
    <source>
        <strain evidence="18 19">CBS 142.35</strain>
    </source>
</reference>
<proteinExistence type="inferred from homology"/>
<dbReference type="GO" id="GO:0008270">
    <property type="term" value="F:zinc ion binding"/>
    <property type="evidence" value="ECO:0007669"/>
    <property type="project" value="UniProtKB-KW"/>
</dbReference>
<comment type="catalytic activity">
    <reaction evidence="14 15">
        <text>adenosine(4) in tRNA(His) + S-adenosyl-L-methionine = 2'-O-methyladenosine(4) in tRNA(His) + S-adenosyl-L-homocysteine + H(+)</text>
        <dbReference type="Rhea" id="RHEA:43196"/>
        <dbReference type="Rhea" id="RHEA-COMP:10401"/>
        <dbReference type="Rhea" id="RHEA-COMP:10402"/>
        <dbReference type="ChEBI" id="CHEBI:15378"/>
        <dbReference type="ChEBI" id="CHEBI:57856"/>
        <dbReference type="ChEBI" id="CHEBI:59789"/>
        <dbReference type="ChEBI" id="CHEBI:74411"/>
        <dbReference type="ChEBI" id="CHEBI:74477"/>
        <dbReference type="EC" id="2.1.1.225"/>
    </reaction>
</comment>
<evidence type="ECO:0000313" key="19">
    <source>
        <dbReference type="Proteomes" id="UP000646827"/>
    </source>
</evidence>
<keyword evidence="10 15" id="KW-0863">Zinc-finger</keyword>
<dbReference type="PANTHER" id="PTHR12998">
    <property type="entry name" value="TRNA:M(4)X MODIFICATION ENZYME TRM13 HOMOLOG"/>
    <property type="match status" value="1"/>
</dbReference>
<dbReference type="PROSITE" id="PS51800">
    <property type="entry name" value="ZF_CHHC_U11_48K"/>
    <property type="match status" value="1"/>
</dbReference>
<evidence type="ECO:0000256" key="7">
    <source>
        <dbReference type="ARBA" id="ARBA00022691"/>
    </source>
</evidence>
<dbReference type="InterPro" id="IPR022776">
    <property type="entry name" value="TRM13/UPF0224_CHHC_Znf_dom"/>
</dbReference>
<evidence type="ECO:0000256" key="14">
    <source>
        <dbReference type="ARBA" id="ARBA00049393"/>
    </source>
</evidence>
<dbReference type="PANTHER" id="PTHR12998:SF0">
    <property type="entry name" value="TRNA:M(4)X MODIFICATION ENZYME TRM13 HOMOLOG"/>
    <property type="match status" value="1"/>
</dbReference>
<dbReference type="OrthoDB" id="258806at2759"/>
<evidence type="ECO:0000256" key="12">
    <source>
        <dbReference type="ARBA" id="ARBA00048165"/>
    </source>
</evidence>
<name>A0A8H7S2N2_9FUNG</name>
<keyword evidence="19" id="KW-1185">Reference proteome</keyword>
<dbReference type="InterPro" id="IPR021721">
    <property type="entry name" value="Znf_CCCH-type_TRM13"/>
</dbReference>
<feature type="domain" description="CHHC U11-48K-type" evidence="17">
    <location>
        <begin position="75"/>
        <end position="102"/>
    </location>
</feature>
<evidence type="ECO:0000256" key="1">
    <source>
        <dbReference type="ARBA" id="ARBA00002267"/>
    </source>
</evidence>
<comment type="similarity">
    <text evidence="2 15">Belongs to the methyltransferase TRM13 family.</text>
</comment>
<dbReference type="AlphaFoldDB" id="A0A8H7S2N2"/>
<dbReference type="EC" id="2.1.1.225" evidence="3 15"/>
<keyword evidence="5 15" id="KW-0489">Methyltransferase</keyword>
<keyword evidence="7 15" id="KW-0949">S-adenosyl-L-methionine</keyword>
<dbReference type="EMBL" id="JAEPRB010000105">
    <property type="protein sequence ID" value="KAG2221569.1"/>
    <property type="molecule type" value="Genomic_DNA"/>
</dbReference>
<evidence type="ECO:0000256" key="11">
    <source>
        <dbReference type="ARBA" id="ARBA00022833"/>
    </source>
</evidence>
<feature type="region of interest" description="Disordered" evidence="16">
    <location>
        <begin position="1"/>
        <end position="35"/>
    </location>
</feature>
<dbReference type="Pfam" id="PF11722">
    <property type="entry name" value="zf-TRM13_CCCH"/>
    <property type="match status" value="1"/>
</dbReference>
<evidence type="ECO:0000256" key="5">
    <source>
        <dbReference type="ARBA" id="ARBA00022603"/>
    </source>
</evidence>
<dbReference type="InterPro" id="IPR007871">
    <property type="entry name" value="Methyltransferase_TRM13"/>
</dbReference>
<sequence length="466" mass="53889">MPKEPHLKPSEIVQRKKKKQKVEQPIPPPPDKPQQCHYYVTRKRRYCSLPAKMTNKYCGEHLTQQEQSEGDQAKRIPCPYDNSHTVYEKDLEIHMKTKCNSRPREPDVYHHLNINCTIPLSIEELEFQKNIYSHKQMHAQPWITRVQLSELSKQELTTLINKVKHIHVPEIELSILKHHVTESKRQNLKQTKHLDQQSSLLGHMKKEGMLDNKEACFIEFGAGKGELSGYLKPAVEEINGEAAYILVDRKLVRNKVDNTLLGQGSIRSTVQRVTIDIKDLNLSKVQAIMNKNDKKRKIIALSKHLCGSATDITLKCLMNYVKHEQDNGNKSPISGIIIALCCHQLCRYEMYPNTTYLEENQFNKVDFARLCKMSSWAICGQRPQQENDQEDEHATMTQEDEDNDQTTGHYSGLDHFDREKIGYQCKRVIDMGRVKYLEQFGFNVKLVYYVDSVTSLENCALIATPK</sequence>
<dbReference type="InterPro" id="IPR039044">
    <property type="entry name" value="Trm13"/>
</dbReference>
<evidence type="ECO:0000256" key="8">
    <source>
        <dbReference type="ARBA" id="ARBA00022694"/>
    </source>
</evidence>
<evidence type="ECO:0000256" key="6">
    <source>
        <dbReference type="ARBA" id="ARBA00022679"/>
    </source>
</evidence>
<accession>A0A8H7S2N2</accession>
<comment type="caution">
    <text evidence="18">The sequence shown here is derived from an EMBL/GenBank/DDBJ whole genome shotgun (WGS) entry which is preliminary data.</text>
</comment>
<evidence type="ECO:0000256" key="15">
    <source>
        <dbReference type="RuleBase" id="RU367103"/>
    </source>
</evidence>
<comment type="catalytic activity">
    <reaction evidence="13 15">
        <text>cytidine(4) in tRNA(Gly)(GCC) + S-adenosyl-L-methionine = 2'-O-methylcytidine(4) in tRNA(Gly)(GCC) + S-adenosyl-L-homocysteine + H(+)</text>
        <dbReference type="Rhea" id="RHEA:43192"/>
        <dbReference type="Rhea" id="RHEA-COMP:10399"/>
        <dbReference type="Rhea" id="RHEA-COMP:10400"/>
        <dbReference type="ChEBI" id="CHEBI:15378"/>
        <dbReference type="ChEBI" id="CHEBI:57856"/>
        <dbReference type="ChEBI" id="CHEBI:59789"/>
        <dbReference type="ChEBI" id="CHEBI:74495"/>
        <dbReference type="ChEBI" id="CHEBI:82748"/>
        <dbReference type="EC" id="2.1.1.225"/>
    </reaction>
</comment>
<comment type="function">
    <text evidence="1 15">tRNA methylase which 2'-O-methylates cytidine(4) in tRNA(Pro) and tRNA(Gly)(GCC), and adenosine(4) in tRNA(His).</text>
</comment>
<keyword evidence="6 15" id="KW-0808">Transferase</keyword>
<keyword evidence="8 15" id="KW-0819">tRNA processing</keyword>